<protein>
    <submittedName>
        <fullName evidence="1">Uncharacterized protein</fullName>
    </submittedName>
</protein>
<name>A0A430HIP6_9BURK</name>
<proteinExistence type="predicted"/>
<evidence type="ECO:0000313" key="1">
    <source>
        <dbReference type="EMBL" id="RSZ57403.1"/>
    </source>
</evidence>
<sequence>MDISLIDRVLALIGFALTPWQLFRTRTAAQAARQAADEAVSAIRSLEAITKMHDISSRSRE</sequence>
<dbReference type="RefSeq" id="WP_126075746.1">
    <property type="nucleotide sequence ID" value="NZ_CP051166.1"/>
</dbReference>
<accession>A0A430HIP6</accession>
<reference evidence="1 2" key="1">
    <citation type="submission" date="2018-12" db="EMBL/GenBank/DDBJ databases">
        <authorList>
            <person name="Yang E."/>
        </authorList>
    </citation>
    <scope>NUCLEOTIDE SEQUENCE [LARGE SCALE GENOMIC DNA]</scope>
    <source>
        <strain evidence="1 2">SOD</strain>
    </source>
</reference>
<dbReference type="Proteomes" id="UP000278085">
    <property type="component" value="Unassembled WGS sequence"/>
</dbReference>
<organism evidence="1 2">
    <name type="scientific">Massilia atriviolacea</name>
    <dbReference type="NCBI Taxonomy" id="2495579"/>
    <lineage>
        <taxon>Bacteria</taxon>
        <taxon>Pseudomonadati</taxon>
        <taxon>Pseudomonadota</taxon>
        <taxon>Betaproteobacteria</taxon>
        <taxon>Burkholderiales</taxon>
        <taxon>Oxalobacteraceae</taxon>
        <taxon>Telluria group</taxon>
        <taxon>Massilia</taxon>
    </lineage>
</organism>
<keyword evidence="2" id="KW-1185">Reference proteome</keyword>
<evidence type="ECO:0000313" key="2">
    <source>
        <dbReference type="Proteomes" id="UP000278085"/>
    </source>
</evidence>
<dbReference type="EMBL" id="RXLQ01000010">
    <property type="protein sequence ID" value="RSZ57403.1"/>
    <property type="molecule type" value="Genomic_DNA"/>
</dbReference>
<comment type="caution">
    <text evidence="1">The sequence shown here is derived from an EMBL/GenBank/DDBJ whole genome shotgun (WGS) entry which is preliminary data.</text>
</comment>
<gene>
    <name evidence="1" type="ORF">EJB06_19855</name>
</gene>
<dbReference type="AlphaFoldDB" id="A0A430HIP6"/>